<dbReference type="Gene3D" id="6.10.250.690">
    <property type="match status" value="1"/>
</dbReference>
<evidence type="ECO:0000256" key="4">
    <source>
        <dbReference type="ARBA" id="ARBA00023125"/>
    </source>
</evidence>
<dbReference type="InterPro" id="IPR001867">
    <property type="entry name" value="OmpR/PhoB-type_DNA-bd"/>
</dbReference>
<evidence type="ECO:0000256" key="3">
    <source>
        <dbReference type="ARBA" id="ARBA00023015"/>
    </source>
</evidence>
<dbReference type="GO" id="GO:0000976">
    <property type="term" value="F:transcription cis-regulatory region binding"/>
    <property type="evidence" value="ECO:0007669"/>
    <property type="project" value="TreeGrafter"/>
</dbReference>
<reference evidence="10 11" key="1">
    <citation type="submission" date="2017-02" db="EMBL/GenBank/DDBJ databases">
        <title>The new phylogeny of genus Mycobacterium.</title>
        <authorList>
            <person name="Tortoli E."/>
            <person name="Trovato A."/>
            <person name="Cirillo D.M."/>
        </authorList>
    </citation>
    <scope>NUCLEOTIDE SEQUENCE [LARGE SCALE GENOMIC DNA]</scope>
    <source>
        <strain evidence="10 11">DSM 45000</strain>
    </source>
</reference>
<dbReference type="GO" id="GO:0005829">
    <property type="term" value="C:cytosol"/>
    <property type="evidence" value="ECO:0007669"/>
    <property type="project" value="TreeGrafter"/>
</dbReference>
<dbReference type="PANTHER" id="PTHR48111:SF28">
    <property type="entry name" value="TRANSCRIPTIONAL REGULATORY PROTEIN TCRX-RELATED"/>
    <property type="match status" value="1"/>
</dbReference>
<dbReference type="OrthoDB" id="5242569at2"/>
<keyword evidence="1 6" id="KW-0597">Phosphoprotein</keyword>
<dbReference type="InterPro" id="IPR039420">
    <property type="entry name" value="WalR-like"/>
</dbReference>
<dbReference type="CDD" id="cd19935">
    <property type="entry name" value="REC_OmpR_CusR-like"/>
    <property type="match status" value="1"/>
</dbReference>
<dbReference type="Proteomes" id="UP000192513">
    <property type="component" value="Unassembled WGS sequence"/>
</dbReference>
<dbReference type="EMBL" id="MVIE01000010">
    <property type="protein sequence ID" value="ORB42324.1"/>
    <property type="molecule type" value="Genomic_DNA"/>
</dbReference>
<feature type="domain" description="Response regulatory" evidence="8">
    <location>
        <begin position="19"/>
        <end position="133"/>
    </location>
</feature>
<dbReference type="GO" id="GO:0032993">
    <property type="term" value="C:protein-DNA complex"/>
    <property type="evidence" value="ECO:0007669"/>
    <property type="project" value="TreeGrafter"/>
</dbReference>
<gene>
    <name evidence="10" type="ORF">BST39_10605</name>
</gene>
<dbReference type="FunFam" id="1.10.10.10:FF:000005">
    <property type="entry name" value="Two-component system response regulator"/>
    <property type="match status" value="1"/>
</dbReference>
<evidence type="ECO:0000256" key="7">
    <source>
        <dbReference type="PROSITE-ProRule" id="PRU01091"/>
    </source>
</evidence>
<dbReference type="Pfam" id="PF00486">
    <property type="entry name" value="Trans_reg_C"/>
    <property type="match status" value="1"/>
</dbReference>
<dbReference type="Pfam" id="PF00072">
    <property type="entry name" value="Response_reg"/>
    <property type="match status" value="1"/>
</dbReference>
<comment type="caution">
    <text evidence="10">The sequence shown here is derived from an EMBL/GenBank/DDBJ whole genome shotgun (WGS) entry which is preliminary data.</text>
</comment>
<dbReference type="SUPFAM" id="SSF52172">
    <property type="entry name" value="CheY-like"/>
    <property type="match status" value="1"/>
</dbReference>
<dbReference type="PANTHER" id="PTHR48111">
    <property type="entry name" value="REGULATOR OF RPOS"/>
    <property type="match status" value="1"/>
</dbReference>
<feature type="DNA-binding region" description="OmpR/PhoB-type" evidence="7">
    <location>
        <begin position="141"/>
        <end position="239"/>
    </location>
</feature>
<dbReference type="SMART" id="SM00862">
    <property type="entry name" value="Trans_reg_C"/>
    <property type="match status" value="1"/>
</dbReference>
<evidence type="ECO:0000256" key="2">
    <source>
        <dbReference type="ARBA" id="ARBA00023012"/>
    </source>
</evidence>
<evidence type="ECO:0000256" key="6">
    <source>
        <dbReference type="PROSITE-ProRule" id="PRU00169"/>
    </source>
</evidence>
<evidence type="ECO:0000256" key="1">
    <source>
        <dbReference type="ARBA" id="ARBA00022553"/>
    </source>
</evidence>
<dbReference type="FunFam" id="3.40.50.2300:FF:000001">
    <property type="entry name" value="DNA-binding response regulator PhoB"/>
    <property type="match status" value="1"/>
</dbReference>
<evidence type="ECO:0000313" key="11">
    <source>
        <dbReference type="Proteomes" id="UP000192513"/>
    </source>
</evidence>
<keyword evidence="2" id="KW-0902">Two-component regulatory system</keyword>
<sequence length="249" mass="27688">MGVGLVAPPSAERVVATVRVLVVEDEPKMADLLRRGLIEDGYAVDIAADGPSGYQAAMAYDYDAVVLDVMLPGMSGFDICRKWRNRQKWVPVLMLTARGAVTDRVAGLDGGADDYLTKPFHLDELFARLRSLIRRGPTPRPTVLTAGSLRADPASHRCWRGEVEISLTTKEFGLLQLLLRRPGAVLSRDLLMEHCWDFAYESRSNVIDVHIRALRDKIDRPFGLRSIETVRGIGYRMRTDGGVPEKTGR</sequence>
<keyword evidence="3" id="KW-0805">Transcription regulation</keyword>
<evidence type="ECO:0000259" key="9">
    <source>
        <dbReference type="PROSITE" id="PS51755"/>
    </source>
</evidence>
<dbReference type="PROSITE" id="PS50110">
    <property type="entry name" value="RESPONSE_REGULATORY"/>
    <property type="match status" value="1"/>
</dbReference>
<dbReference type="GO" id="GO:0000156">
    <property type="term" value="F:phosphorelay response regulator activity"/>
    <property type="evidence" value="ECO:0007669"/>
    <property type="project" value="TreeGrafter"/>
</dbReference>
<dbReference type="AlphaFoldDB" id="A0A1X0IC29"/>
<keyword evidence="5" id="KW-0804">Transcription</keyword>
<evidence type="ECO:0000256" key="5">
    <source>
        <dbReference type="ARBA" id="ARBA00023163"/>
    </source>
</evidence>
<dbReference type="InterPro" id="IPR036388">
    <property type="entry name" value="WH-like_DNA-bd_sf"/>
</dbReference>
<accession>A0A1X0IC29</accession>
<proteinExistence type="predicted"/>
<name>A0A1X0IC29_9MYCO</name>
<dbReference type="InterPro" id="IPR011006">
    <property type="entry name" value="CheY-like_superfamily"/>
</dbReference>
<dbReference type="CDD" id="cd00383">
    <property type="entry name" value="trans_reg_C"/>
    <property type="match status" value="1"/>
</dbReference>
<dbReference type="SMART" id="SM00448">
    <property type="entry name" value="REC"/>
    <property type="match status" value="1"/>
</dbReference>
<keyword evidence="11" id="KW-1185">Reference proteome</keyword>
<dbReference type="STRING" id="590652.BST39_10605"/>
<protein>
    <submittedName>
        <fullName evidence="10">DNA-binding response regulator</fullName>
    </submittedName>
</protein>
<feature type="domain" description="OmpR/PhoB-type" evidence="9">
    <location>
        <begin position="141"/>
        <end position="239"/>
    </location>
</feature>
<dbReference type="Gene3D" id="3.40.50.2300">
    <property type="match status" value="1"/>
</dbReference>
<dbReference type="InterPro" id="IPR001789">
    <property type="entry name" value="Sig_transdc_resp-reg_receiver"/>
</dbReference>
<dbReference type="GO" id="GO:0006355">
    <property type="term" value="P:regulation of DNA-templated transcription"/>
    <property type="evidence" value="ECO:0007669"/>
    <property type="project" value="InterPro"/>
</dbReference>
<organism evidence="10 11">
    <name type="scientific">Mycobacterium paraseoulense</name>
    <dbReference type="NCBI Taxonomy" id="590652"/>
    <lineage>
        <taxon>Bacteria</taxon>
        <taxon>Bacillati</taxon>
        <taxon>Actinomycetota</taxon>
        <taxon>Actinomycetes</taxon>
        <taxon>Mycobacteriales</taxon>
        <taxon>Mycobacteriaceae</taxon>
        <taxon>Mycobacterium</taxon>
    </lineage>
</organism>
<evidence type="ECO:0000313" key="10">
    <source>
        <dbReference type="EMBL" id="ORB42324.1"/>
    </source>
</evidence>
<keyword evidence="4 7" id="KW-0238">DNA-binding</keyword>
<evidence type="ECO:0000259" key="8">
    <source>
        <dbReference type="PROSITE" id="PS50110"/>
    </source>
</evidence>
<feature type="modified residue" description="4-aspartylphosphate" evidence="6">
    <location>
        <position position="68"/>
    </location>
</feature>
<dbReference type="PROSITE" id="PS51755">
    <property type="entry name" value="OMPR_PHOB"/>
    <property type="match status" value="1"/>
</dbReference>
<dbReference type="Gene3D" id="1.10.10.10">
    <property type="entry name" value="Winged helix-like DNA-binding domain superfamily/Winged helix DNA-binding domain"/>
    <property type="match status" value="1"/>
</dbReference>